<evidence type="ECO:0000313" key="6">
    <source>
        <dbReference type="Proteomes" id="UP000027730"/>
    </source>
</evidence>
<name>A0A074WM73_9PEZI</name>
<dbReference type="InterPro" id="IPR010497">
    <property type="entry name" value="Epoxide_hydro_N"/>
</dbReference>
<dbReference type="EMBL" id="KL584707">
    <property type="protein sequence ID" value="KEQ74205.1"/>
    <property type="molecule type" value="Genomic_DNA"/>
</dbReference>
<evidence type="ECO:0000256" key="1">
    <source>
        <dbReference type="ARBA" id="ARBA00010088"/>
    </source>
</evidence>
<dbReference type="SUPFAM" id="SSF53474">
    <property type="entry name" value="alpha/beta-Hydrolases"/>
    <property type="match status" value="1"/>
</dbReference>
<dbReference type="Pfam" id="PF06441">
    <property type="entry name" value="EHN"/>
    <property type="match status" value="1"/>
</dbReference>
<proteinExistence type="inferred from homology"/>
<feature type="domain" description="Epoxide hydrolase N-terminal" evidence="4">
    <location>
        <begin position="13"/>
        <end position="126"/>
    </location>
</feature>
<dbReference type="Proteomes" id="UP000027730">
    <property type="component" value="Unassembled WGS sequence"/>
</dbReference>
<dbReference type="GO" id="GO:0004301">
    <property type="term" value="F:epoxide hydrolase activity"/>
    <property type="evidence" value="ECO:0007669"/>
    <property type="project" value="TreeGrafter"/>
</dbReference>
<feature type="active site" description="Nucleophile" evidence="3">
    <location>
        <position position="183"/>
    </location>
</feature>
<dbReference type="GO" id="GO:0097176">
    <property type="term" value="P:epoxide metabolic process"/>
    <property type="evidence" value="ECO:0007669"/>
    <property type="project" value="TreeGrafter"/>
</dbReference>
<dbReference type="AlphaFoldDB" id="A0A074WM73"/>
<dbReference type="Gene3D" id="3.40.50.1820">
    <property type="entry name" value="alpha/beta hydrolase"/>
    <property type="match status" value="1"/>
</dbReference>
<evidence type="ECO:0000256" key="3">
    <source>
        <dbReference type="PIRSR" id="PIRSR001112-1"/>
    </source>
</evidence>
<feature type="active site" description="Proton acceptor" evidence="3">
    <location>
        <position position="352"/>
    </location>
</feature>
<reference evidence="5 6" key="1">
    <citation type="journal article" date="2014" name="BMC Genomics">
        <title>Genome sequencing of four Aureobasidium pullulans varieties: biotechnological potential, stress tolerance, and description of new species.</title>
        <authorList>
            <person name="Gostin Ar C."/>
            <person name="Ohm R.A."/>
            <person name="Kogej T."/>
            <person name="Sonjak S."/>
            <person name="Turk M."/>
            <person name="Zajc J."/>
            <person name="Zalar P."/>
            <person name="Grube M."/>
            <person name="Sun H."/>
            <person name="Han J."/>
            <person name="Sharma A."/>
            <person name="Chiniquy J."/>
            <person name="Ngan C.Y."/>
            <person name="Lipzen A."/>
            <person name="Barry K."/>
            <person name="Grigoriev I.V."/>
            <person name="Gunde-Cimerman N."/>
        </authorList>
    </citation>
    <scope>NUCLEOTIDE SEQUENCE [LARGE SCALE GENOMIC DNA]</scope>
    <source>
        <strain evidence="5 6">CBS 147.97</strain>
    </source>
</reference>
<evidence type="ECO:0000259" key="4">
    <source>
        <dbReference type="Pfam" id="PF06441"/>
    </source>
</evidence>
<dbReference type="HOGENOM" id="CLU_019414_0_0_1"/>
<dbReference type="InterPro" id="IPR016292">
    <property type="entry name" value="Epoxide_hydrolase"/>
</dbReference>
<feature type="active site" description="Proton donor" evidence="3">
    <location>
        <position position="292"/>
    </location>
</feature>
<sequence>MSQQFIGNDNARITPFNVHISDESLDQLDQLLSITPIAEPTYENTLLDGDRRFGMRRDWLTKAVEEWKTTFDWRKHEKYINTFDHFHMNINDELGDFHIHFVAMVSKRRDAVPLLLLHGWPGSFLDMTDDLPYHLVVPSLPGYAFSSRPPLEKDFGIGDVARLMNMLMLNLGYEAGYMVQGGDVGSKVARVIAAKHDECKGKDFSHDITVAEHKGLVRAREFMQTGSSYAIQHATKPATIGLVLSTNPIALLAWIGEKFLAWTEEDPPVSLILESVSLYWFTECAATSLWPYRIFYTPGVDGNPHNMSEYTIPADKPFGYSYYPYELYPVPKAWAAKTGNLTFFRAHDNGGHFAAIEQTEAFLKDLEEFVQESRAAAGFAGSV</sequence>
<dbReference type="PANTHER" id="PTHR21661:SF39">
    <property type="entry name" value="HYDROLASE, PUTATIVE (AFU_ORTHOLOGUE AFUA_3G08960)-RELATED"/>
    <property type="match status" value="1"/>
</dbReference>
<dbReference type="STRING" id="1043004.A0A074WM73"/>
<comment type="similarity">
    <text evidence="1">Belongs to the peptidase S33 family.</text>
</comment>
<organism evidence="5 6">
    <name type="scientific">Aureobasidium namibiae CBS 147.97</name>
    <dbReference type="NCBI Taxonomy" id="1043004"/>
    <lineage>
        <taxon>Eukaryota</taxon>
        <taxon>Fungi</taxon>
        <taxon>Dikarya</taxon>
        <taxon>Ascomycota</taxon>
        <taxon>Pezizomycotina</taxon>
        <taxon>Dothideomycetes</taxon>
        <taxon>Dothideomycetidae</taxon>
        <taxon>Dothideales</taxon>
        <taxon>Saccotheciaceae</taxon>
        <taxon>Aureobasidium</taxon>
    </lineage>
</organism>
<dbReference type="InterPro" id="IPR029058">
    <property type="entry name" value="AB_hydrolase_fold"/>
</dbReference>
<protein>
    <submittedName>
        <fullName evidence="5">Alpha/beta-hydrolase</fullName>
    </submittedName>
</protein>
<dbReference type="OrthoDB" id="7130006at2759"/>
<accession>A0A074WM73</accession>
<keyword evidence="2 5" id="KW-0378">Hydrolase</keyword>
<gene>
    <name evidence="5" type="ORF">M436DRAFT_71672</name>
</gene>
<keyword evidence="6" id="KW-1185">Reference proteome</keyword>
<dbReference type="GeneID" id="25414978"/>
<evidence type="ECO:0000313" key="5">
    <source>
        <dbReference type="EMBL" id="KEQ74205.1"/>
    </source>
</evidence>
<dbReference type="RefSeq" id="XP_013428682.1">
    <property type="nucleotide sequence ID" value="XM_013573228.1"/>
</dbReference>
<evidence type="ECO:0000256" key="2">
    <source>
        <dbReference type="ARBA" id="ARBA00022801"/>
    </source>
</evidence>
<dbReference type="PIRSF" id="PIRSF001112">
    <property type="entry name" value="Epoxide_hydrolase"/>
    <property type="match status" value="1"/>
</dbReference>
<dbReference type="PANTHER" id="PTHR21661">
    <property type="entry name" value="EPOXIDE HYDROLASE 1-RELATED"/>
    <property type="match status" value="1"/>
</dbReference>